<evidence type="ECO:0000259" key="5">
    <source>
        <dbReference type="PROSITE" id="PS51464"/>
    </source>
</evidence>
<dbReference type="KEGG" id="pdh:B9T62_07975"/>
<dbReference type="GO" id="GO:0097367">
    <property type="term" value="F:carbohydrate derivative binding"/>
    <property type="evidence" value="ECO:0007669"/>
    <property type="project" value="InterPro"/>
</dbReference>
<dbReference type="InterPro" id="IPR035472">
    <property type="entry name" value="RpiR-like_SIS"/>
</dbReference>
<dbReference type="InterPro" id="IPR047640">
    <property type="entry name" value="RpiR-like"/>
</dbReference>
<protein>
    <submittedName>
        <fullName evidence="6">Transcriptional regulator</fullName>
    </submittedName>
</protein>
<keyword evidence="1" id="KW-0805">Transcription regulation</keyword>
<keyword evidence="2" id="KW-0238">DNA-binding</keyword>
<evidence type="ECO:0000313" key="7">
    <source>
        <dbReference type="Proteomes" id="UP000249890"/>
    </source>
</evidence>
<dbReference type="InterPro" id="IPR036388">
    <property type="entry name" value="WH-like_DNA-bd_sf"/>
</dbReference>
<keyword evidence="7" id="KW-1185">Reference proteome</keyword>
<accession>A0A2Z2KQV3</accession>
<dbReference type="PROSITE" id="PS51464">
    <property type="entry name" value="SIS"/>
    <property type="match status" value="1"/>
</dbReference>
<dbReference type="Gene3D" id="1.10.10.10">
    <property type="entry name" value="Winged helix-like DNA-binding domain superfamily/Winged helix DNA-binding domain"/>
    <property type="match status" value="1"/>
</dbReference>
<dbReference type="GO" id="GO:0003700">
    <property type="term" value="F:DNA-binding transcription factor activity"/>
    <property type="evidence" value="ECO:0007669"/>
    <property type="project" value="InterPro"/>
</dbReference>
<evidence type="ECO:0000256" key="3">
    <source>
        <dbReference type="ARBA" id="ARBA00023163"/>
    </source>
</evidence>
<name>A0A2Z2KQV3_9BACL</name>
<keyword evidence="3" id="KW-0804">Transcription</keyword>
<dbReference type="SUPFAM" id="SSF46689">
    <property type="entry name" value="Homeodomain-like"/>
    <property type="match status" value="1"/>
</dbReference>
<dbReference type="InterPro" id="IPR009057">
    <property type="entry name" value="Homeodomain-like_sf"/>
</dbReference>
<proteinExistence type="predicted"/>
<dbReference type="Pfam" id="PF01418">
    <property type="entry name" value="HTH_6"/>
    <property type="match status" value="1"/>
</dbReference>
<evidence type="ECO:0000256" key="1">
    <source>
        <dbReference type="ARBA" id="ARBA00023015"/>
    </source>
</evidence>
<evidence type="ECO:0000256" key="2">
    <source>
        <dbReference type="ARBA" id="ARBA00023125"/>
    </source>
</evidence>
<dbReference type="EMBL" id="CP021780">
    <property type="protein sequence ID" value="ASA26240.1"/>
    <property type="molecule type" value="Genomic_DNA"/>
</dbReference>
<feature type="domain" description="SIS" evidence="5">
    <location>
        <begin position="125"/>
        <end position="266"/>
    </location>
</feature>
<dbReference type="Gene3D" id="3.40.50.10490">
    <property type="entry name" value="Glucose-6-phosphate isomerase like protein, domain 1"/>
    <property type="match status" value="1"/>
</dbReference>
<dbReference type="SUPFAM" id="SSF53697">
    <property type="entry name" value="SIS domain"/>
    <property type="match status" value="1"/>
</dbReference>
<dbReference type="PANTHER" id="PTHR30514:SF10">
    <property type="entry name" value="MURR_RPIR FAMILY TRANSCRIPTIONAL REGULATOR"/>
    <property type="match status" value="1"/>
</dbReference>
<dbReference type="InterPro" id="IPR001347">
    <property type="entry name" value="SIS_dom"/>
</dbReference>
<dbReference type="PROSITE" id="PS51071">
    <property type="entry name" value="HTH_RPIR"/>
    <property type="match status" value="1"/>
</dbReference>
<dbReference type="OrthoDB" id="6590756at2"/>
<dbReference type="InterPro" id="IPR000281">
    <property type="entry name" value="HTH_RpiR"/>
</dbReference>
<dbReference type="AlphaFoldDB" id="A0A2Z2KQV3"/>
<dbReference type="InterPro" id="IPR046348">
    <property type="entry name" value="SIS_dom_sf"/>
</dbReference>
<sequence length="288" mass="33058">MKILMQLSEMQNFTPNEKSIAAYILLNKESMLHFSIQELAKETFTSHSAINRLIHKLGLAGFKDFIIKLATEFQQHTQNTSSVDPNYPFGLDESSLQVAKEIAELIKETVDKTSTFMDNDVLSQTAKMLDQAKRIFIYALGDSQIRARSFQNKLIKINKYVVIATELSEWAHHTLNLTEEDCAIFLTYHGKSQIYLRVAQHFRQEKIPFITITAIHTSQLANLSPILIQVPNDEKKHAKIGTFSSQIAFEYVLNVIYSCVYKISYSKNKESAIHFLKNTYMSEMMNDE</sequence>
<dbReference type="CDD" id="cd05013">
    <property type="entry name" value="SIS_RpiR"/>
    <property type="match status" value="1"/>
</dbReference>
<evidence type="ECO:0000313" key="6">
    <source>
        <dbReference type="EMBL" id="ASA26240.1"/>
    </source>
</evidence>
<dbReference type="Pfam" id="PF01380">
    <property type="entry name" value="SIS"/>
    <property type="match status" value="1"/>
</dbReference>
<dbReference type="RefSeq" id="WP_087920186.1">
    <property type="nucleotide sequence ID" value="NZ_CP021780.1"/>
</dbReference>
<dbReference type="GO" id="GO:0003677">
    <property type="term" value="F:DNA binding"/>
    <property type="evidence" value="ECO:0007669"/>
    <property type="project" value="UniProtKB-KW"/>
</dbReference>
<reference evidence="6 7" key="1">
    <citation type="submission" date="2017-06" db="EMBL/GenBank/DDBJ databases">
        <title>Complete genome sequence of Paenibacillus donghaensis KCTC 13049T isolated from East Sea sediment, South Korea.</title>
        <authorList>
            <person name="Jung B.K."/>
            <person name="Hong S.-J."/>
            <person name="Shin J.-H."/>
        </authorList>
    </citation>
    <scope>NUCLEOTIDE SEQUENCE [LARGE SCALE GENOMIC DNA]</scope>
    <source>
        <strain evidence="6 7">KCTC 13049</strain>
    </source>
</reference>
<gene>
    <name evidence="6" type="ORF">B9T62_07975</name>
</gene>
<dbReference type="PANTHER" id="PTHR30514">
    <property type="entry name" value="GLUCOKINASE"/>
    <property type="match status" value="1"/>
</dbReference>
<dbReference type="GO" id="GO:1901135">
    <property type="term" value="P:carbohydrate derivative metabolic process"/>
    <property type="evidence" value="ECO:0007669"/>
    <property type="project" value="InterPro"/>
</dbReference>
<organism evidence="6 7">
    <name type="scientific">Paenibacillus donghaensis</name>
    <dbReference type="NCBI Taxonomy" id="414771"/>
    <lineage>
        <taxon>Bacteria</taxon>
        <taxon>Bacillati</taxon>
        <taxon>Bacillota</taxon>
        <taxon>Bacilli</taxon>
        <taxon>Bacillales</taxon>
        <taxon>Paenibacillaceae</taxon>
        <taxon>Paenibacillus</taxon>
    </lineage>
</organism>
<evidence type="ECO:0000259" key="4">
    <source>
        <dbReference type="PROSITE" id="PS51071"/>
    </source>
</evidence>
<dbReference type="Proteomes" id="UP000249890">
    <property type="component" value="Chromosome"/>
</dbReference>
<feature type="domain" description="HTH rpiR-type" evidence="4">
    <location>
        <begin position="1"/>
        <end position="76"/>
    </location>
</feature>